<sequence length="103" mass="11909">MEETNYAEMNLSHQARFYVFQIKVGVRRAELEGRVNAPPKSELAVERYLDRLRSKQSTEDDVVEERIDGIKHELLTRTVLVRESGNDIDSPSKDGEMRLSFLV</sequence>
<accession>A0ABQ7CT30</accession>
<name>A0ABQ7CT30_BRACR</name>
<evidence type="ECO:0000313" key="2">
    <source>
        <dbReference type="Proteomes" id="UP000266723"/>
    </source>
</evidence>
<keyword evidence="2" id="KW-1185">Reference proteome</keyword>
<gene>
    <name evidence="1" type="ORF">DY000_02019847</name>
</gene>
<dbReference type="EMBL" id="QGKV02000759">
    <property type="protein sequence ID" value="KAF3561994.1"/>
    <property type="molecule type" value="Genomic_DNA"/>
</dbReference>
<evidence type="ECO:0000313" key="1">
    <source>
        <dbReference type="EMBL" id="KAF3561994.1"/>
    </source>
</evidence>
<organism evidence="1 2">
    <name type="scientific">Brassica cretica</name>
    <name type="common">Mustard</name>
    <dbReference type="NCBI Taxonomy" id="69181"/>
    <lineage>
        <taxon>Eukaryota</taxon>
        <taxon>Viridiplantae</taxon>
        <taxon>Streptophyta</taxon>
        <taxon>Embryophyta</taxon>
        <taxon>Tracheophyta</taxon>
        <taxon>Spermatophyta</taxon>
        <taxon>Magnoliopsida</taxon>
        <taxon>eudicotyledons</taxon>
        <taxon>Gunneridae</taxon>
        <taxon>Pentapetalae</taxon>
        <taxon>rosids</taxon>
        <taxon>malvids</taxon>
        <taxon>Brassicales</taxon>
        <taxon>Brassicaceae</taxon>
        <taxon>Brassiceae</taxon>
        <taxon>Brassica</taxon>
    </lineage>
</organism>
<reference evidence="1 2" key="1">
    <citation type="journal article" date="2020" name="BMC Genomics">
        <title>Intraspecific diversification of the crop wild relative Brassica cretica Lam. using demographic model selection.</title>
        <authorList>
            <person name="Kioukis A."/>
            <person name="Michalopoulou V.A."/>
            <person name="Briers L."/>
            <person name="Pirintsos S."/>
            <person name="Studholme D.J."/>
            <person name="Pavlidis P."/>
            <person name="Sarris P.F."/>
        </authorList>
    </citation>
    <scope>NUCLEOTIDE SEQUENCE [LARGE SCALE GENOMIC DNA]</scope>
    <source>
        <strain evidence="2">cv. PFS-1207/04</strain>
    </source>
</reference>
<comment type="caution">
    <text evidence="1">The sequence shown here is derived from an EMBL/GenBank/DDBJ whole genome shotgun (WGS) entry which is preliminary data.</text>
</comment>
<dbReference type="Proteomes" id="UP000266723">
    <property type="component" value="Unassembled WGS sequence"/>
</dbReference>
<protein>
    <submittedName>
        <fullName evidence="1">Uncharacterized protein</fullName>
    </submittedName>
</protein>
<proteinExistence type="predicted"/>